<accession>A0A3B5REP1</accession>
<dbReference type="Ensembl" id="ENSXMAT00000027609.1">
    <property type="protein sequence ID" value="ENSXMAP00000041820.1"/>
    <property type="gene ID" value="ENSXMAG00000029769.1"/>
</dbReference>
<dbReference type="Proteomes" id="UP000002852">
    <property type="component" value="Unassembled WGS sequence"/>
</dbReference>
<dbReference type="CDD" id="cd00272">
    <property type="entry name" value="Chemokine_CC"/>
    <property type="match status" value="1"/>
</dbReference>
<evidence type="ECO:0000256" key="1">
    <source>
        <dbReference type="ARBA" id="ARBA00010868"/>
    </source>
</evidence>
<dbReference type="Gene3D" id="2.40.50.40">
    <property type="match status" value="1"/>
</dbReference>
<protein>
    <recommendedName>
        <fullName evidence="3">Chemokine interleukin-8-like domain-containing protein</fullName>
    </recommendedName>
</protein>
<comment type="similarity">
    <text evidence="1">Belongs to the intercrine beta (chemokine CC) family.</text>
</comment>
<dbReference type="SUPFAM" id="SSF54117">
    <property type="entry name" value="Interleukin 8-like chemokines"/>
    <property type="match status" value="1"/>
</dbReference>
<dbReference type="GO" id="GO:0006955">
    <property type="term" value="P:immune response"/>
    <property type="evidence" value="ECO:0007669"/>
    <property type="project" value="InterPro"/>
</dbReference>
<evidence type="ECO:0000256" key="2">
    <source>
        <dbReference type="ARBA" id="ARBA00022514"/>
    </source>
</evidence>
<keyword evidence="2" id="KW-0202">Cytokine</keyword>
<reference evidence="4" key="4">
    <citation type="submission" date="2025-09" db="UniProtKB">
        <authorList>
            <consortium name="Ensembl"/>
        </authorList>
    </citation>
    <scope>IDENTIFICATION</scope>
    <source>
        <strain evidence="4">JP 163 A</strain>
    </source>
</reference>
<dbReference type="GO" id="GO:0005615">
    <property type="term" value="C:extracellular space"/>
    <property type="evidence" value="ECO:0007669"/>
    <property type="project" value="UniProtKB-KW"/>
</dbReference>
<dbReference type="STRING" id="8083.ENSXMAP00000041820"/>
<dbReference type="InParanoid" id="A0A3B5REP1"/>
<dbReference type="AlphaFoldDB" id="A0A3B5REP1"/>
<sequence length="80" mass="9405">SLVTFRLPVCLSFLYGSYQCCYKFFRLPMNKNIISSYSMTDPRCTKTAVILITHRKRNICADPSQPWVKNVMNFLDRKSF</sequence>
<keyword evidence="5" id="KW-1185">Reference proteome</keyword>
<dbReference type="PANTHER" id="PTHR12015:SF108">
    <property type="entry name" value="C-C MOTIF CHEMOKINE 20"/>
    <property type="match status" value="1"/>
</dbReference>
<evidence type="ECO:0000313" key="4">
    <source>
        <dbReference type="Ensembl" id="ENSXMAP00000041820.1"/>
    </source>
</evidence>
<evidence type="ECO:0000259" key="3">
    <source>
        <dbReference type="SMART" id="SM00199"/>
    </source>
</evidence>
<dbReference type="FunFam" id="2.40.50.40:FF:000002">
    <property type="entry name" value="C-C motif chemokine"/>
    <property type="match status" value="1"/>
</dbReference>
<dbReference type="InterPro" id="IPR039809">
    <property type="entry name" value="Chemokine_b/g/d"/>
</dbReference>
<dbReference type="SMART" id="SM00199">
    <property type="entry name" value="SCY"/>
    <property type="match status" value="1"/>
</dbReference>
<reference evidence="4" key="3">
    <citation type="submission" date="2025-08" db="UniProtKB">
        <authorList>
            <consortium name="Ensembl"/>
        </authorList>
    </citation>
    <scope>IDENTIFICATION</scope>
    <source>
        <strain evidence="4">JP 163 A</strain>
    </source>
</reference>
<proteinExistence type="inferred from homology"/>
<dbReference type="GeneTree" id="ENSGT00940000176978"/>
<organism evidence="4 5">
    <name type="scientific">Xiphophorus maculatus</name>
    <name type="common">Southern platyfish</name>
    <name type="synonym">Platypoecilus maculatus</name>
    <dbReference type="NCBI Taxonomy" id="8083"/>
    <lineage>
        <taxon>Eukaryota</taxon>
        <taxon>Metazoa</taxon>
        <taxon>Chordata</taxon>
        <taxon>Craniata</taxon>
        <taxon>Vertebrata</taxon>
        <taxon>Euteleostomi</taxon>
        <taxon>Actinopterygii</taxon>
        <taxon>Neopterygii</taxon>
        <taxon>Teleostei</taxon>
        <taxon>Neoteleostei</taxon>
        <taxon>Acanthomorphata</taxon>
        <taxon>Ovalentaria</taxon>
        <taxon>Atherinomorphae</taxon>
        <taxon>Cyprinodontiformes</taxon>
        <taxon>Poeciliidae</taxon>
        <taxon>Poeciliinae</taxon>
        <taxon>Xiphophorus</taxon>
    </lineage>
</organism>
<dbReference type="InterPro" id="IPR036048">
    <property type="entry name" value="Interleukin_8-like_sf"/>
</dbReference>
<dbReference type="Pfam" id="PF00048">
    <property type="entry name" value="IL8"/>
    <property type="match status" value="1"/>
</dbReference>
<reference evidence="5" key="1">
    <citation type="submission" date="2012-01" db="EMBL/GenBank/DDBJ databases">
        <authorList>
            <person name="Walter R."/>
            <person name="Schartl M."/>
            <person name="Warren W."/>
        </authorList>
    </citation>
    <scope>NUCLEOTIDE SEQUENCE [LARGE SCALE GENOMIC DNA]</scope>
    <source>
        <strain evidence="5">JP 163 A</strain>
    </source>
</reference>
<reference evidence="5" key="2">
    <citation type="journal article" date="2013" name="Nat. Genet.">
        <title>The genome of the platyfish, Xiphophorus maculatus, provides insights into evolutionary adaptation and several complex traits.</title>
        <authorList>
            <person name="Schartl M."/>
            <person name="Walter R.B."/>
            <person name="Shen Y."/>
            <person name="Garcia T."/>
            <person name="Catchen J."/>
            <person name="Amores A."/>
            <person name="Braasch I."/>
            <person name="Chalopin D."/>
            <person name="Volff J.N."/>
            <person name="Lesch K.P."/>
            <person name="Bisazza A."/>
            <person name="Minx P."/>
            <person name="Hillier L."/>
            <person name="Wilson R.K."/>
            <person name="Fuerstenberg S."/>
            <person name="Boore J."/>
            <person name="Searle S."/>
            <person name="Postlethwait J.H."/>
            <person name="Warren W.C."/>
        </authorList>
    </citation>
    <scope>NUCLEOTIDE SEQUENCE [LARGE SCALE GENOMIC DNA]</scope>
    <source>
        <strain evidence="5">JP 163 A</strain>
    </source>
</reference>
<dbReference type="PANTHER" id="PTHR12015">
    <property type="entry name" value="SMALL INDUCIBLE CYTOKINE A"/>
    <property type="match status" value="1"/>
</dbReference>
<feature type="domain" description="Chemokine interleukin-8-like" evidence="3">
    <location>
        <begin position="17"/>
        <end position="75"/>
    </location>
</feature>
<name>A0A3B5REP1_XIPMA</name>
<evidence type="ECO:0000313" key="5">
    <source>
        <dbReference type="Proteomes" id="UP000002852"/>
    </source>
</evidence>
<dbReference type="GO" id="GO:0008009">
    <property type="term" value="F:chemokine activity"/>
    <property type="evidence" value="ECO:0007669"/>
    <property type="project" value="InterPro"/>
</dbReference>
<dbReference type="InterPro" id="IPR001811">
    <property type="entry name" value="Chemokine_IL8-like_dom"/>
</dbReference>